<dbReference type="NCBIfam" id="NF000642">
    <property type="entry name" value="PRK00024.1"/>
    <property type="match status" value="1"/>
</dbReference>
<gene>
    <name evidence="9" type="ORF">C5O25_00735</name>
</gene>
<evidence type="ECO:0000256" key="1">
    <source>
        <dbReference type="ARBA" id="ARBA00022670"/>
    </source>
</evidence>
<accession>A0A2V1J2M2</accession>
<keyword evidence="2" id="KW-0479">Metal-binding</keyword>
<evidence type="ECO:0000256" key="6">
    <source>
        <dbReference type="RuleBase" id="RU003797"/>
    </source>
</evidence>
<dbReference type="RefSeq" id="WP_107034816.1">
    <property type="nucleotide sequence ID" value="NZ_CAONGC010000017.1"/>
</dbReference>
<comment type="caution">
    <text evidence="9">The sequence shown here is derived from an EMBL/GenBank/DDBJ whole genome shotgun (WGS) entry which is preliminary data.</text>
</comment>
<dbReference type="PROSITE" id="PS01302">
    <property type="entry name" value="UPF0758"/>
    <property type="match status" value="1"/>
</dbReference>
<evidence type="ECO:0000313" key="10">
    <source>
        <dbReference type="Proteomes" id="UP000244925"/>
    </source>
</evidence>
<dbReference type="NCBIfam" id="TIGR00608">
    <property type="entry name" value="radc"/>
    <property type="match status" value="1"/>
</dbReference>
<keyword evidence="3" id="KW-0378">Hydrolase</keyword>
<dbReference type="Pfam" id="PF04002">
    <property type="entry name" value="RadC"/>
    <property type="match status" value="1"/>
</dbReference>
<keyword evidence="4" id="KW-0862">Zinc</keyword>
<name>A0A2V1J2M2_9BACT</name>
<proteinExistence type="inferred from homology"/>
<dbReference type="PANTHER" id="PTHR30471">
    <property type="entry name" value="DNA REPAIR PROTEIN RADC"/>
    <property type="match status" value="1"/>
</dbReference>
<evidence type="ECO:0000313" key="9">
    <source>
        <dbReference type="EMBL" id="PWB09764.1"/>
    </source>
</evidence>
<evidence type="ECO:0000256" key="2">
    <source>
        <dbReference type="ARBA" id="ARBA00022723"/>
    </source>
</evidence>
<dbReference type="Pfam" id="PF20582">
    <property type="entry name" value="UPF0758_N"/>
    <property type="match status" value="1"/>
</dbReference>
<comment type="similarity">
    <text evidence="6">Belongs to the UPF0758 family.</text>
</comment>
<dbReference type="AlphaFoldDB" id="A0A2V1J2M2"/>
<dbReference type="Proteomes" id="UP000244925">
    <property type="component" value="Unassembled WGS sequence"/>
</dbReference>
<dbReference type="GO" id="GO:0008237">
    <property type="term" value="F:metallopeptidase activity"/>
    <property type="evidence" value="ECO:0007669"/>
    <property type="project" value="UniProtKB-KW"/>
</dbReference>
<dbReference type="GO" id="GO:0006508">
    <property type="term" value="P:proteolysis"/>
    <property type="evidence" value="ECO:0007669"/>
    <property type="project" value="UniProtKB-KW"/>
</dbReference>
<feature type="region of interest" description="Disordered" evidence="7">
    <location>
        <begin position="1"/>
        <end position="22"/>
    </location>
</feature>
<evidence type="ECO:0000256" key="4">
    <source>
        <dbReference type="ARBA" id="ARBA00022833"/>
    </source>
</evidence>
<evidence type="ECO:0000256" key="7">
    <source>
        <dbReference type="SAM" id="MobiDB-lite"/>
    </source>
</evidence>
<evidence type="ECO:0000256" key="3">
    <source>
        <dbReference type="ARBA" id="ARBA00022801"/>
    </source>
</evidence>
<dbReference type="PANTHER" id="PTHR30471:SF3">
    <property type="entry name" value="UPF0758 PROTEIN YEES-RELATED"/>
    <property type="match status" value="1"/>
</dbReference>
<dbReference type="InterPro" id="IPR001405">
    <property type="entry name" value="UPF0758"/>
</dbReference>
<dbReference type="GeneID" id="93424286"/>
<sequence>MTGYSENPPSGSSRRIADLSDDDRPREKALAHGIRSLSNAELLAIIFGGGLPGKSVVEMSREILSACDNKLVSLARMPIQAVARSFRGIGPAKAIALAAAFELGSRCRDEERSRDVTVRSSDDAFNYIRGRLENLDHEEFWVMVLSRANRILSAELVSRGGTAATVVDVKIVVKTAVDRLAAGIILVHNHPSGNRMPSVQDDALTSRIKDASALFDIRVLDHLIVAGNEYFSYADNGKI</sequence>
<keyword evidence="10" id="KW-1185">Reference proteome</keyword>
<dbReference type="InterPro" id="IPR037518">
    <property type="entry name" value="MPN"/>
</dbReference>
<feature type="compositionally biased region" description="Polar residues" evidence="7">
    <location>
        <begin position="1"/>
        <end position="13"/>
    </location>
</feature>
<dbReference type="PROSITE" id="PS50249">
    <property type="entry name" value="MPN"/>
    <property type="match status" value="1"/>
</dbReference>
<evidence type="ECO:0000256" key="5">
    <source>
        <dbReference type="ARBA" id="ARBA00023049"/>
    </source>
</evidence>
<dbReference type="CDD" id="cd08071">
    <property type="entry name" value="MPN_DUF2466"/>
    <property type="match status" value="1"/>
</dbReference>
<dbReference type="GO" id="GO:0046872">
    <property type="term" value="F:metal ion binding"/>
    <property type="evidence" value="ECO:0007669"/>
    <property type="project" value="UniProtKB-KW"/>
</dbReference>
<reference evidence="10" key="1">
    <citation type="submission" date="2018-02" db="EMBL/GenBank/DDBJ databases">
        <authorList>
            <person name="Clavel T."/>
            <person name="Strowig T."/>
        </authorList>
    </citation>
    <scope>NUCLEOTIDE SEQUENCE [LARGE SCALE GENOMIC DNA]</scope>
    <source>
        <strain evidence="10">DSM 100764</strain>
    </source>
</reference>
<dbReference type="EMBL" id="PUBV01000001">
    <property type="protein sequence ID" value="PWB09764.1"/>
    <property type="molecule type" value="Genomic_DNA"/>
</dbReference>
<organism evidence="9 10">
    <name type="scientific">Paramuribaculum intestinale</name>
    <dbReference type="NCBI Taxonomy" id="2094151"/>
    <lineage>
        <taxon>Bacteria</taxon>
        <taxon>Pseudomonadati</taxon>
        <taxon>Bacteroidota</taxon>
        <taxon>Bacteroidia</taxon>
        <taxon>Bacteroidales</taxon>
        <taxon>Muribaculaceae</taxon>
        <taxon>Paramuribaculum</taxon>
    </lineage>
</organism>
<evidence type="ECO:0000259" key="8">
    <source>
        <dbReference type="PROSITE" id="PS50249"/>
    </source>
</evidence>
<keyword evidence="5" id="KW-0482">Metalloprotease</keyword>
<protein>
    <submittedName>
        <fullName evidence="9">DNA repair protein RadC</fullName>
    </submittedName>
</protein>
<dbReference type="InterPro" id="IPR046778">
    <property type="entry name" value="UPF0758_N"/>
</dbReference>
<feature type="domain" description="MPN" evidence="8">
    <location>
        <begin position="117"/>
        <end position="239"/>
    </location>
</feature>
<dbReference type="Gene3D" id="3.40.140.10">
    <property type="entry name" value="Cytidine Deaminase, domain 2"/>
    <property type="match status" value="1"/>
</dbReference>
<dbReference type="InterPro" id="IPR020891">
    <property type="entry name" value="UPF0758_CS"/>
</dbReference>
<keyword evidence="1" id="KW-0645">Protease</keyword>
<dbReference type="InterPro" id="IPR025657">
    <property type="entry name" value="RadC_JAB"/>
</dbReference>